<reference evidence="2 3" key="1">
    <citation type="journal article" date="2018" name="Evol. Lett.">
        <title>Horizontal gene cluster transfer increased hallucinogenic mushroom diversity.</title>
        <authorList>
            <person name="Reynolds H.T."/>
            <person name="Vijayakumar V."/>
            <person name="Gluck-Thaler E."/>
            <person name="Korotkin H.B."/>
            <person name="Matheny P.B."/>
            <person name="Slot J.C."/>
        </authorList>
    </citation>
    <scope>NUCLEOTIDE SEQUENCE [LARGE SCALE GENOMIC DNA]</scope>
    <source>
        <strain evidence="2 3">2629</strain>
    </source>
</reference>
<gene>
    <name evidence="2" type="ORF">CVT24_000574</name>
</gene>
<feature type="region of interest" description="Disordered" evidence="1">
    <location>
        <begin position="663"/>
        <end position="689"/>
    </location>
</feature>
<sequence>MAAKSGANKRKKAPAKSEIEDIEDVDNVSESAQDSSPKKCLRNSKTAEKSLTRDVAVNAESLDKSAGSLEMVEQMAEGGDRPSDRSALSHLLGSEELNSDLFASESHKTPSPFQDRLMQPSFAVTPLSGSQNIQAQAAPALASPFAPTIEPRGASSFSNLTSSNTQLHGGLAFPQDPFAFYAQWQLYENMLRAAHMSVLSSSNNGETRQTGPALTSLGGAMGNFPYNSLLPSYPFLPNPSLYPSTVPTEQSVRHQMEQGSSSSAANSAFAFASQPTPATPAPFQLPAFFPSSSSVAAPAPSIGAKIDIQSRGAGGNFSSNQKSDDVGKRSKGKEKESVDGPSSDSKFSIQQENTGLSEGLKKSALVKGKDNVTKQSQLAHLRSEPHSEMRTRFMQIVPTRETKVPTHPFFMTLPRILKQPNLSEKQIKSIEACDAMVAVGPYANLSRVKSSNITYSVPQYRLVWSDGDQQPVVGVMLGGVVKSSIISPHLHSANPPYNYTSQHQRRISIVPTLTSWKSFRGFLADVFPKLQSVKLQLESGTDIVFTSHRENTKWRGDTGESKAGVALFERGDSEDEEDGDADDAALAEDQRWFFERYGSFREYEDGIPIYDCREFGFLFDEEGFADLKVLPEIGEDVPAGSIVAVGYTPNLFKANHFQSSPSKASASKSAATSNNATSSADGGDAEDDHDLNPSSSYCLSLNAHFIIVLSTPKVPSIPK</sequence>
<evidence type="ECO:0000256" key="1">
    <source>
        <dbReference type="SAM" id="MobiDB-lite"/>
    </source>
</evidence>
<proteinExistence type="predicted"/>
<feature type="compositionally biased region" description="Polar residues" evidence="1">
    <location>
        <begin position="340"/>
        <end position="356"/>
    </location>
</feature>
<comment type="caution">
    <text evidence="2">The sequence shown here is derived from an EMBL/GenBank/DDBJ whole genome shotgun (WGS) entry which is preliminary data.</text>
</comment>
<dbReference type="InParanoid" id="A0A409YDB6"/>
<evidence type="ECO:0000313" key="2">
    <source>
        <dbReference type="EMBL" id="PPR01000.1"/>
    </source>
</evidence>
<evidence type="ECO:0000313" key="3">
    <source>
        <dbReference type="Proteomes" id="UP000284842"/>
    </source>
</evidence>
<protein>
    <submittedName>
        <fullName evidence="2">Uncharacterized protein</fullName>
    </submittedName>
</protein>
<feature type="region of interest" description="Disordered" evidence="1">
    <location>
        <begin position="246"/>
        <end position="267"/>
    </location>
</feature>
<feature type="region of interest" description="Disordered" evidence="1">
    <location>
        <begin position="1"/>
        <end position="69"/>
    </location>
</feature>
<keyword evidence="3" id="KW-1185">Reference proteome</keyword>
<dbReference type="OrthoDB" id="3052331at2759"/>
<dbReference type="EMBL" id="NHTK01001279">
    <property type="protein sequence ID" value="PPR01000.1"/>
    <property type="molecule type" value="Genomic_DNA"/>
</dbReference>
<feature type="region of interest" description="Disordered" evidence="1">
    <location>
        <begin position="309"/>
        <end position="387"/>
    </location>
</feature>
<name>A0A409YDB6_9AGAR</name>
<feature type="compositionally biased region" description="Low complexity" evidence="1">
    <location>
        <begin position="663"/>
        <end position="680"/>
    </location>
</feature>
<dbReference type="AlphaFoldDB" id="A0A409YDB6"/>
<dbReference type="Proteomes" id="UP000284842">
    <property type="component" value="Unassembled WGS sequence"/>
</dbReference>
<organism evidence="2 3">
    <name type="scientific">Panaeolus cyanescens</name>
    <dbReference type="NCBI Taxonomy" id="181874"/>
    <lineage>
        <taxon>Eukaryota</taxon>
        <taxon>Fungi</taxon>
        <taxon>Dikarya</taxon>
        <taxon>Basidiomycota</taxon>
        <taxon>Agaricomycotina</taxon>
        <taxon>Agaricomycetes</taxon>
        <taxon>Agaricomycetidae</taxon>
        <taxon>Agaricales</taxon>
        <taxon>Agaricineae</taxon>
        <taxon>Galeropsidaceae</taxon>
        <taxon>Panaeolus</taxon>
    </lineage>
</organism>
<feature type="compositionally biased region" description="Basic and acidic residues" evidence="1">
    <location>
        <begin position="322"/>
        <end position="338"/>
    </location>
</feature>
<accession>A0A409YDB6</accession>